<dbReference type="AlphaFoldDB" id="A0A6C0CCR7"/>
<protein>
    <submittedName>
        <fullName evidence="1">Uncharacterized protein</fullName>
    </submittedName>
</protein>
<dbReference type="EMBL" id="MN739374">
    <property type="protein sequence ID" value="QHT01479.1"/>
    <property type="molecule type" value="Genomic_DNA"/>
</dbReference>
<evidence type="ECO:0000313" key="1">
    <source>
        <dbReference type="EMBL" id="QHT01479.1"/>
    </source>
</evidence>
<reference evidence="1" key="1">
    <citation type="journal article" date="2020" name="Nature">
        <title>Giant virus diversity and host interactions through global metagenomics.</title>
        <authorList>
            <person name="Schulz F."/>
            <person name="Roux S."/>
            <person name="Paez-Espino D."/>
            <person name="Jungbluth S."/>
            <person name="Walsh D.A."/>
            <person name="Denef V.J."/>
            <person name="McMahon K.D."/>
            <person name="Konstantinidis K.T."/>
            <person name="Eloe-Fadrosh E.A."/>
            <person name="Kyrpides N.C."/>
            <person name="Woyke T."/>
        </authorList>
    </citation>
    <scope>NUCLEOTIDE SEQUENCE</scope>
    <source>
        <strain evidence="1">GVMAG-M-3300020192-26</strain>
    </source>
</reference>
<proteinExistence type="predicted"/>
<sequence>MCACKISEIKSVTEIVTLPIDACTLMNKKGASVSGIQIIFSVPEVPLPKDTVTIVLPAGTELKAMTAHSNKIWTLVVPERTLCEISNNTVVNFYGKMSMLISSSNTKPEMPVAAYNVSFPKGTLLGIKDKLQEISVDFFKTIVLLPNTEIIVLPETFTYFSHEKIVSRSKTDEEQIAHVPQN</sequence>
<name>A0A6C0CCR7_9ZZZZ</name>
<organism evidence="1">
    <name type="scientific">viral metagenome</name>
    <dbReference type="NCBI Taxonomy" id="1070528"/>
    <lineage>
        <taxon>unclassified sequences</taxon>
        <taxon>metagenomes</taxon>
        <taxon>organismal metagenomes</taxon>
    </lineage>
</organism>
<accession>A0A6C0CCR7</accession>